<keyword evidence="7" id="KW-1185">Reference proteome</keyword>
<dbReference type="InterPro" id="IPR009057">
    <property type="entry name" value="Homeodomain-like_sf"/>
</dbReference>
<sequence length="349" mass="37025">MTITESVDESVPTGASMSHDVGQWLATLAGSGDLPPHLIEQQRANPIRFLAGANLPGRLEVHGRDFDGALLSVGFDDISVTAGFSSAASWHLGNPSSPSVILIVPCDGRLRVQREDQVLVVDPRGACVVSDAEPVLVEDIDERGSLLGVSVPAPRFSAVHRELALRGPVLIEATPQLHATTAFLGALLIGTAAAPDADNGGSHAALVALLSTLLDDAVGTSHRGNRSSSVRKAALRCIERHHRDAGFGVDEIARELYISRRQLYRAFPDEGGIAGMIARRRLQTAERIMNDQPGMQLSDVATLSGFSTAGVMRAHFRRAHGVTPQRHRDTAVPESASPTFEITARGGAS</sequence>
<dbReference type="InterPro" id="IPR018060">
    <property type="entry name" value="HTH_AraC"/>
</dbReference>
<comment type="caution">
    <text evidence="6">The sequence shown here is derived from an EMBL/GenBank/DDBJ whole genome shotgun (WGS) entry which is preliminary data.</text>
</comment>
<dbReference type="Proteomes" id="UP001597042">
    <property type="component" value="Unassembled WGS sequence"/>
</dbReference>
<dbReference type="EMBL" id="JBHTIM010000001">
    <property type="protein sequence ID" value="MFD0780343.1"/>
    <property type="molecule type" value="Genomic_DNA"/>
</dbReference>
<dbReference type="InterPro" id="IPR050204">
    <property type="entry name" value="AraC_XylS_family_regulators"/>
</dbReference>
<evidence type="ECO:0000256" key="2">
    <source>
        <dbReference type="ARBA" id="ARBA00023125"/>
    </source>
</evidence>
<keyword evidence="3" id="KW-0804">Transcription</keyword>
<reference evidence="7" key="1">
    <citation type="journal article" date="2019" name="Int. J. Syst. Evol. Microbiol.">
        <title>The Global Catalogue of Microorganisms (GCM) 10K type strain sequencing project: providing services to taxonomists for standard genome sequencing and annotation.</title>
        <authorList>
            <consortium name="The Broad Institute Genomics Platform"/>
            <consortium name="The Broad Institute Genome Sequencing Center for Infectious Disease"/>
            <person name="Wu L."/>
            <person name="Ma J."/>
        </authorList>
    </citation>
    <scope>NUCLEOTIDE SEQUENCE [LARGE SCALE GENOMIC DNA]</scope>
    <source>
        <strain evidence="7">CCUG 50754</strain>
    </source>
</reference>
<protein>
    <submittedName>
        <fullName evidence="6">AraC family transcriptional regulator</fullName>
    </submittedName>
</protein>
<dbReference type="InterPro" id="IPR035418">
    <property type="entry name" value="AraC-bd_2"/>
</dbReference>
<dbReference type="PANTHER" id="PTHR46796:SF6">
    <property type="entry name" value="ARAC SUBFAMILY"/>
    <property type="match status" value="1"/>
</dbReference>
<keyword evidence="2" id="KW-0238">DNA-binding</keyword>
<dbReference type="Pfam" id="PF12833">
    <property type="entry name" value="HTH_18"/>
    <property type="match status" value="1"/>
</dbReference>
<keyword evidence="1" id="KW-0805">Transcription regulation</keyword>
<dbReference type="SMART" id="SM00342">
    <property type="entry name" value="HTH_ARAC"/>
    <property type="match status" value="1"/>
</dbReference>
<name>A0ABW2ZPH0_9MICO</name>
<organism evidence="6 7">
    <name type="scientific">Microbacterium koreense</name>
    <dbReference type="NCBI Taxonomy" id="323761"/>
    <lineage>
        <taxon>Bacteria</taxon>
        <taxon>Bacillati</taxon>
        <taxon>Actinomycetota</taxon>
        <taxon>Actinomycetes</taxon>
        <taxon>Micrococcales</taxon>
        <taxon>Microbacteriaceae</taxon>
        <taxon>Microbacterium</taxon>
    </lineage>
</organism>
<evidence type="ECO:0000259" key="5">
    <source>
        <dbReference type="PROSITE" id="PS01124"/>
    </source>
</evidence>
<evidence type="ECO:0000256" key="1">
    <source>
        <dbReference type="ARBA" id="ARBA00023015"/>
    </source>
</evidence>
<dbReference type="Gene3D" id="1.10.10.60">
    <property type="entry name" value="Homeodomain-like"/>
    <property type="match status" value="1"/>
</dbReference>
<dbReference type="RefSeq" id="WP_378750848.1">
    <property type="nucleotide sequence ID" value="NZ_JBHSSV010000003.1"/>
</dbReference>
<feature type="domain" description="HTH araC/xylS-type" evidence="5">
    <location>
        <begin position="232"/>
        <end position="330"/>
    </location>
</feature>
<evidence type="ECO:0000256" key="3">
    <source>
        <dbReference type="ARBA" id="ARBA00023163"/>
    </source>
</evidence>
<dbReference type="SUPFAM" id="SSF46689">
    <property type="entry name" value="Homeodomain-like"/>
    <property type="match status" value="2"/>
</dbReference>
<evidence type="ECO:0000313" key="7">
    <source>
        <dbReference type="Proteomes" id="UP001597042"/>
    </source>
</evidence>
<feature type="region of interest" description="Disordered" evidence="4">
    <location>
        <begin position="320"/>
        <end position="349"/>
    </location>
</feature>
<accession>A0ABW2ZPH0</accession>
<evidence type="ECO:0000313" key="6">
    <source>
        <dbReference type="EMBL" id="MFD0780343.1"/>
    </source>
</evidence>
<evidence type="ECO:0000256" key="4">
    <source>
        <dbReference type="SAM" id="MobiDB-lite"/>
    </source>
</evidence>
<dbReference type="PANTHER" id="PTHR46796">
    <property type="entry name" value="HTH-TYPE TRANSCRIPTIONAL ACTIVATOR RHAS-RELATED"/>
    <property type="match status" value="1"/>
</dbReference>
<proteinExistence type="predicted"/>
<dbReference type="PROSITE" id="PS01124">
    <property type="entry name" value="HTH_ARAC_FAMILY_2"/>
    <property type="match status" value="1"/>
</dbReference>
<gene>
    <name evidence="6" type="ORF">ACFQZV_03385</name>
</gene>
<dbReference type="Pfam" id="PF14525">
    <property type="entry name" value="AraC_binding_2"/>
    <property type="match status" value="1"/>
</dbReference>